<feature type="compositionally biased region" description="Basic and acidic residues" evidence="4">
    <location>
        <begin position="128"/>
        <end position="137"/>
    </location>
</feature>
<evidence type="ECO:0000313" key="6">
    <source>
        <dbReference type="EMBL" id="MDI6100175.1"/>
    </source>
</evidence>
<dbReference type="Gene3D" id="3.40.50.300">
    <property type="entry name" value="P-loop containing nucleotide triphosphate hydrolases"/>
    <property type="match status" value="2"/>
</dbReference>
<dbReference type="PANTHER" id="PTHR22683:SF41">
    <property type="entry name" value="DNA TRANSLOCASE FTSK"/>
    <property type="match status" value="1"/>
</dbReference>
<accession>A0ABT6WKJ1</accession>
<evidence type="ECO:0000259" key="5">
    <source>
        <dbReference type="PROSITE" id="PS50901"/>
    </source>
</evidence>
<name>A0ABT6WKJ1_9ACTN</name>
<reference evidence="6 7" key="1">
    <citation type="submission" date="2023-05" db="EMBL/GenBank/DDBJ databases">
        <title>Actinoplanes sp. NEAU-A12 genome sequencing.</title>
        <authorList>
            <person name="Wang Z.-S."/>
        </authorList>
    </citation>
    <scope>NUCLEOTIDE SEQUENCE [LARGE SCALE GENOMIC DNA]</scope>
    <source>
        <strain evidence="6 7">NEAU-A12</strain>
    </source>
</reference>
<feature type="domain" description="FtsK" evidence="5">
    <location>
        <begin position="423"/>
        <end position="628"/>
    </location>
</feature>
<dbReference type="InterPro" id="IPR027417">
    <property type="entry name" value="P-loop_NTPase"/>
</dbReference>
<dbReference type="EMBL" id="JASCTH010000009">
    <property type="protein sequence ID" value="MDI6100175.1"/>
    <property type="molecule type" value="Genomic_DNA"/>
</dbReference>
<comment type="caution">
    <text evidence="6">The sequence shown here is derived from an EMBL/GenBank/DDBJ whole genome shotgun (WGS) entry which is preliminary data.</text>
</comment>
<dbReference type="InterPro" id="IPR002543">
    <property type="entry name" value="FtsK_dom"/>
</dbReference>
<dbReference type="CDD" id="cd01127">
    <property type="entry name" value="TrwB_TraG_TraD_VirD4"/>
    <property type="match status" value="1"/>
</dbReference>
<evidence type="ECO:0000256" key="4">
    <source>
        <dbReference type="SAM" id="MobiDB-lite"/>
    </source>
</evidence>
<dbReference type="InterPro" id="IPR050206">
    <property type="entry name" value="FtsK/SpoIIIE/SftA"/>
</dbReference>
<dbReference type="Proteomes" id="UP001241758">
    <property type="component" value="Unassembled WGS sequence"/>
</dbReference>
<proteinExistence type="predicted"/>
<evidence type="ECO:0000256" key="1">
    <source>
        <dbReference type="ARBA" id="ARBA00022741"/>
    </source>
</evidence>
<feature type="compositionally biased region" description="Low complexity" evidence="4">
    <location>
        <begin position="138"/>
        <end position="152"/>
    </location>
</feature>
<sequence length="935" mass="99613">MSESTKHRVMEIRAGLSHALGAAQMALERAYEAREAAEARYRRIVAAATARRRKLAAARDERVREIDTWHDGELAALAGAAAAAADRAAPGAAGEPWHSWDPTPLEKAAELRVGRLMLPEAPVPAPVRNERPARPGDGEPWTGGAWAGAPGEVTEAWAGPDSEPPDVTAGPVMDDTPPEVPALVRLLDHGHVVVEGDRRTGDDVVAGLLLRALGTSVPGQVQIIGYDPENLGGGLAGFAPLATAGVLAFVGPGGLEKLLDELVGHVRRINETVLAGEYTSLRELHAVTKRRPEPWRVAVLLGGGGEPSRHERSQLDRLLRTGAACGVHLVIRGIRVAPGPGIDVIVAAPGDDARIGSAGALPVRLDPGPTPSVVTATCRQIAEAVAAGPAPVALDSLLPEAGAEWREVSAAGLTAPLGDSPQGPRVMVTLSDYPPHALIAGPSGTGKTNFIYAWMGALAARYSPDELAFYLLDFKEGVSFARFAPGRRDPSWLPHVRLVGVNVNTDREFGLALLRFLSGELKRRADAAKQHEATNLAELRAEDPEGAWPRIVAVIDEFQVLLSGRDAVSGEAVDLLEDLARRGRSQGIHLILASQDVSGIEALWGRPALVAQFSLRIALPRARRVLPETNGAADSLPRYHAVVNADSGAPEANRVVRVPSAGDRDQWSSLQHRLWRRRPPELGPPRLFDGDVVPRLADSPDYRALRAAGSQAAPIALLGETIDVAARSARTVLRRAPGRNLAVLGTRVDEACAVLATAGRSLAAQFTPEGARFSVVCLDTDARTAAEALHARLPDCGWYDPENVDWLLEDAAAEATAAWPADRPHFILIYAADALPGGKAAGDQLRTVLRQGPERRLHVLGWWRGAGLLRDTLGGHASRTDAIGAWVALDVHGSELSPFYPGQGAPNWYPRPWRALHFDRSVHRGAEVIIPYGSS</sequence>
<dbReference type="PANTHER" id="PTHR22683">
    <property type="entry name" value="SPORULATION PROTEIN RELATED"/>
    <property type="match status" value="1"/>
</dbReference>
<dbReference type="PROSITE" id="PS50901">
    <property type="entry name" value="FTSK"/>
    <property type="match status" value="1"/>
</dbReference>
<gene>
    <name evidence="6" type="ORF">QLQ12_16345</name>
</gene>
<feature type="binding site" evidence="3">
    <location>
        <begin position="441"/>
        <end position="448"/>
    </location>
    <ligand>
        <name>ATP</name>
        <dbReference type="ChEBI" id="CHEBI:30616"/>
    </ligand>
</feature>
<dbReference type="Pfam" id="PF01580">
    <property type="entry name" value="FtsK_SpoIIIE"/>
    <property type="match status" value="1"/>
</dbReference>
<keyword evidence="1 3" id="KW-0547">Nucleotide-binding</keyword>
<dbReference type="SMART" id="SM00382">
    <property type="entry name" value="AAA"/>
    <property type="match status" value="1"/>
</dbReference>
<dbReference type="SUPFAM" id="SSF52540">
    <property type="entry name" value="P-loop containing nucleoside triphosphate hydrolases"/>
    <property type="match status" value="1"/>
</dbReference>
<organism evidence="6 7">
    <name type="scientific">Actinoplanes sandaracinus</name>
    <dbReference type="NCBI Taxonomy" id="3045177"/>
    <lineage>
        <taxon>Bacteria</taxon>
        <taxon>Bacillati</taxon>
        <taxon>Actinomycetota</taxon>
        <taxon>Actinomycetes</taxon>
        <taxon>Micromonosporales</taxon>
        <taxon>Micromonosporaceae</taxon>
        <taxon>Actinoplanes</taxon>
    </lineage>
</organism>
<dbReference type="InterPro" id="IPR003593">
    <property type="entry name" value="AAA+_ATPase"/>
</dbReference>
<evidence type="ECO:0000256" key="2">
    <source>
        <dbReference type="ARBA" id="ARBA00022840"/>
    </source>
</evidence>
<protein>
    <submittedName>
        <fullName evidence="6">FtsK/SpoIIIE domain-containing protein</fullName>
    </submittedName>
</protein>
<feature type="region of interest" description="Disordered" evidence="4">
    <location>
        <begin position="123"/>
        <end position="168"/>
    </location>
</feature>
<keyword evidence="2 3" id="KW-0067">ATP-binding</keyword>
<evidence type="ECO:0000313" key="7">
    <source>
        <dbReference type="Proteomes" id="UP001241758"/>
    </source>
</evidence>
<keyword evidence="7" id="KW-1185">Reference proteome</keyword>
<dbReference type="RefSeq" id="WP_282760796.1">
    <property type="nucleotide sequence ID" value="NZ_JASCTH010000009.1"/>
</dbReference>
<evidence type="ECO:0000256" key="3">
    <source>
        <dbReference type="PROSITE-ProRule" id="PRU00289"/>
    </source>
</evidence>